<proteinExistence type="inferred from homology"/>
<evidence type="ECO:0000256" key="6">
    <source>
        <dbReference type="ARBA" id="ARBA00023136"/>
    </source>
</evidence>
<dbReference type="AlphaFoldDB" id="A0A387BAA6"/>
<feature type="domain" description="MgtC/SapB/SrpB/YhiD N-terminal" evidence="8">
    <location>
        <begin position="15"/>
        <end position="141"/>
    </location>
</feature>
<keyword evidence="4 7" id="KW-0812">Transmembrane</keyword>
<dbReference type="PANTHER" id="PTHR33778">
    <property type="entry name" value="PROTEIN MGTC"/>
    <property type="match status" value="1"/>
</dbReference>
<organism evidence="9 10">
    <name type="scientific">Lactococcus allomyrinae</name>
    <dbReference type="NCBI Taxonomy" id="2419773"/>
    <lineage>
        <taxon>Bacteria</taxon>
        <taxon>Bacillati</taxon>
        <taxon>Bacillota</taxon>
        <taxon>Bacilli</taxon>
        <taxon>Lactobacillales</taxon>
        <taxon>Streptococcaceae</taxon>
        <taxon>Lactococcus</taxon>
    </lineage>
</organism>
<dbReference type="InterPro" id="IPR003416">
    <property type="entry name" value="MgtC/SapB/SrpB/YhiD_fam"/>
</dbReference>
<keyword evidence="6 7" id="KW-0472">Membrane</keyword>
<dbReference type="KEGG" id="lact:D7I46_05940"/>
<evidence type="ECO:0000256" key="7">
    <source>
        <dbReference type="SAM" id="Phobius"/>
    </source>
</evidence>
<dbReference type="PRINTS" id="PR01837">
    <property type="entry name" value="MGTCSAPBPROT"/>
</dbReference>
<dbReference type="Proteomes" id="UP000269374">
    <property type="component" value="Chromosome"/>
</dbReference>
<evidence type="ECO:0000313" key="9">
    <source>
        <dbReference type="EMBL" id="AYG00673.1"/>
    </source>
</evidence>
<dbReference type="PANTHER" id="PTHR33778:SF1">
    <property type="entry name" value="MAGNESIUM TRANSPORTER YHID-RELATED"/>
    <property type="match status" value="1"/>
</dbReference>
<feature type="transmembrane region" description="Helical" evidence="7">
    <location>
        <begin position="100"/>
        <end position="117"/>
    </location>
</feature>
<dbReference type="OrthoDB" id="9811198at2"/>
<dbReference type="RefSeq" id="WP_120772061.1">
    <property type="nucleotide sequence ID" value="NZ_CP032627.1"/>
</dbReference>
<reference evidence="9 10" key="1">
    <citation type="submission" date="2018-09" db="EMBL/GenBank/DDBJ databases">
        <title>Genome sequencing of strain 1JSPR-7.</title>
        <authorList>
            <person name="Heo J."/>
            <person name="Kim S.-J."/>
            <person name="Kwon S.-W."/>
        </authorList>
    </citation>
    <scope>NUCLEOTIDE SEQUENCE [LARGE SCALE GENOMIC DNA]</scope>
    <source>
        <strain evidence="9 10">1JSPR-7</strain>
    </source>
</reference>
<evidence type="ECO:0000256" key="1">
    <source>
        <dbReference type="ARBA" id="ARBA00004651"/>
    </source>
</evidence>
<dbReference type="GO" id="GO:0005886">
    <property type="term" value="C:plasma membrane"/>
    <property type="evidence" value="ECO:0007669"/>
    <property type="project" value="UniProtKB-SubCell"/>
</dbReference>
<evidence type="ECO:0000256" key="4">
    <source>
        <dbReference type="ARBA" id="ARBA00022692"/>
    </source>
</evidence>
<keyword evidence="5 7" id="KW-1133">Transmembrane helix</keyword>
<gene>
    <name evidence="9" type="ORF">D7I46_05940</name>
</gene>
<dbReference type="InterPro" id="IPR049177">
    <property type="entry name" value="MgtC_SapB_SrpB_YhiD_N"/>
</dbReference>
<comment type="similarity">
    <text evidence="2">Belongs to the MgtC/SapB family.</text>
</comment>
<evidence type="ECO:0000313" key="10">
    <source>
        <dbReference type="Proteomes" id="UP000269374"/>
    </source>
</evidence>
<keyword evidence="10" id="KW-1185">Reference proteome</keyword>
<dbReference type="EMBL" id="CP032627">
    <property type="protein sequence ID" value="AYG00673.1"/>
    <property type="molecule type" value="Genomic_DNA"/>
</dbReference>
<name>A0A387BAA6_9LACT</name>
<evidence type="ECO:0000256" key="2">
    <source>
        <dbReference type="ARBA" id="ARBA00009298"/>
    </source>
</evidence>
<evidence type="ECO:0000259" key="8">
    <source>
        <dbReference type="Pfam" id="PF02308"/>
    </source>
</evidence>
<evidence type="ECO:0000256" key="3">
    <source>
        <dbReference type="ARBA" id="ARBA00022475"/>
    </source>
</evidence>
<feature type="transmembrane region" description="Helical" evidence="7">
    <location>
        <begin position="42"/>
        <end position="63"/>
    </location>
</feature>
<dbReference type="Pfam" id="PF02308">
    <property type="entry name" value="MgtC"/>
    <property type="match status" value="1"/>
</dbReference>
<accession>A0A387BAA6</accession>
<keyword evidence="3" id="KW-1003">Cell membrane</keyword>
<sequence length="223" mass="24728">MNINLLTQLDWLVRLVIAGICGYTIGYERNSRLKNAGVRTHLIVALSAALMIIVSKYGFMDIINLHDVVLDPSRIAAQVVSGIGFLGAGMIFVHNQSVNGLTTAAGIWATAGIGMAIGSGLYFIGIAATLLILLFQILLHQNLRWIKLPASDRLILQLSDIEGINFTQKILKENNIKIINLKVERQTNDILRAELYLKIPQNYDVGLLMDLLKENDEIQSIEY</sequence>
<feature type="transmembrane region" description="Helical" evidence="7">
    <location>
        <begin position="75"/>
        <end position="93"/>
    </location>
</feature>
<comment type="subcellular location">
    <subcellularLocation>
        <location evidence="1">Cell membrane</location>
        <topology evidence="1">Multi-pass membrane protein</topology>
    </subcellularLocation>
</comment>
<protein>
    <submittedName>
        <fullName evidence="9">MgtC/SapB family protein</fullName>
    </submittedName>
</protein>
<feature type="transmembrane region" description="Helical" evidence="7">
    <location>
        <begin position="12"/>
        <end position="30"/>
    </location>
</feature>
<evidence type="ECO:0000256" key="5">
    <source>
        <dbReference type="ARBA" id="ARBA00022989"/>
    </source>
</evidence>